<evidence type="ECO:0000313" key="2">
    <source>
        <dbReference type="EMBL" id="KAJ1159951.1"/>
    </source>
</evidence>
<dbReference type="Proteomes" id="UP001066276">
    <property type="component" value="Chromosome 4_2"/>
</dbReference>
<evidence type="ECO:0000313" key="3">
    <source>
        <dbReference type="Proteomes" id="UP001066276"/>
    </source>
</evidence>
<dbReference type="EMBL" id="JANPWB010000008">
    <property type="protein sequence ID" value="KAJ1159951.1"/>
    <property type="molecule type" value="Genomic_DNA"/>
</dbReference>
<feature type="region of interest" description="Disordered" evidence="1">
    <location>
        <begin position="28"/>
        <end position="72"/>
    </location>
</feature>
<reference evidence="2" key="1">
    <citation type="journal article" date="2022" name="bioRxiv">
        <title>Sequencing and chromosome-scale assembly of the giantPleurodeles waltlgenome.</title>
        <authorList>
            <person name="Brown T."/>
            <person name="Elewa A."/>
            <person name="Iarovenko S."/>
            <person name="Subramanian E."/>
            <person name="Araus A.J."/>
            <person name="Petzold A."/>
            <person name="Susuki M."/>
            <person name="Suzuki K.-i.T."/>
            <person name="Hayashi T."/>
            <person name="Toyoda A."/>
            <person name="Oliveira C."/>
            <person name="Osipova E."/>
            <person name="Leigh N.D."/>
            <person name="Simon A."/>
            <person name="Yun M.H."/>
        </authorList>
    </citation>
    <scope>NUCLEOTIDE SEQUENCE</scope>
    <source>
        <strain evidence="2">20211129_DDA</strain>
        <tissue evidence="2">Liver</tissue>
    </source>
</reference>
<evidence type="ECO:0000256" key="1">
    <source>
        <dbReference type="SAM" id="MobiDB-lite"/>
    </source>
</evidence>
<gene>
    <name evidence="2" type="ORF">NDU88_000455</name>
</gene>
<proteinExistence type="predicted"/>
<keyword evidence="3" id="KW-1185">Reference proteome</keyword>
<accession>A0AAV7S4M6</accession>
<protein>
    <submittedName>
        <fullName evidence="2">Uncharacterized protein</fullName>
    </submittedName>
</protein>
<sequence>MIEGSTTLPSKDIHSEAFKKLAASLATEHPYGMPADPHADGLTDDSDADSSRSSSKGNPQPPLKCKAKTHHTSATTQAKLLTFEPGEIIHPRSTAMLTYLMKLTKDTKKGIDRAWKSCQDKLLDLSGPLTKILELAYHAKESNTPVDTETLIGWSQRAICMLGNTNCAISNERAVLS</sequence>
<comment type="caution">
    <text evidence="2">The sequence shown here is derived from an EMBL/GenBank/DDBJ whole genome shotgun (WGS) entry which is preliminary data.</text>
</comment>
<name>A0AAV7S4M6_PLEWA</name>
<dbReference type="AlphaFoldDB" id="A0AAV7S4M6"/>
<organism evidence="2 3">
    <name type="scientific">Pleurodeles waltl</name>
    <name type="common">Iberian ribbed newt</name>
    <dbReference type="NCBI Taxonomy" id="8319"/>
    <lineage>
        <taxon>Eukaryota</taxon>
        <taxon>Metazoa</taxon>
        <taxon>Chordata</taxon>
        <taxon>Craniata</taxon>
        <taxon>Vertebrata</taxon>
        <taxon>Euteleostomi</taxon>
        <taxon>Amphibia</taxon>
        <taxon>Batrachia</taxon>
        <taxon>Caudata</taxon>
        <taxon>Salamandroidea</taxon>
        <taxon>Salamandridae</taxon>
        <taxon>Pleurodelinae</taxon>
        <taxon>Pleurodeles</taxon>
    </lineage>
</organism>